<feature type="binding site" evidence="10">
    <location>
        <position position="31"/>
    </location>
    <ligand>
        <name>ATP</name>
        <dbReference type="ChEBI" id="CHEBI:30616"/>
    </ligand>
</feature>
<feature type="domain" description="Protein kinase" evidence="11">
    <location>
        <begin position="5"/>
        <end position="261"/>
    </location>
</feature>
<evidence type="ECO:0000313" key="13">
    <source>
        <dbReference type="Proteomes" id="UP001283361"/>
    </source>
</evidence>
<dbReference type="Gene3D" id="1.10.510.10">
    <property type="entry name" value="Transferase(Phosphotransferase) domain 1"/>
    <property type="match status" value="1"/>
</dbReference>
<dbReference type="PANTHER" id="PTHR44899">
    <property type="entry name" value="CAMK FAMILY PROTEIN KINASE"/>
    <property type="match status" value="1"/>
</dbReference>
<name>A0AAE1CET2_9GAST</name>
<accession>A0AAE1CET2</accession>
<dbReference type="PROSITE" id="PS00107">
    <property type="entry name" value="PROTEIN_KINASE_ATP"/>
    <property type="match status" value="1"/>
</dbReference>
<dbReference type="EC" id="2.7.11.1" evidence="2"/>
<dbReference type="EMBL" id="JAWDGP010008080">
    <property type="protein sequence ID" value="KAK3691661.1"/>
    <property type="molecule type" value="Genomic_DNA"/>
</dbReference>
<dbReference type="SMART" id="SM00220">
    <property type="entry name" value="S_TKc"/>
    <property type="match status" value="1"/>
</dbReference>
<evidence type="ECO:0000256" key="4">
    <source>
        <dbReference type="ARBA" id="ARBA00022679"/>
    </source>
</evidence>
<proteinExistence type="inferred from homology"/>
<dbReference type="Gene3D" id="3.30.200.20">
    <property type="entry name" value="Phosphorylase Kinase, domain 1"/>
    <property type="match status" value="1"/>
</dbReference>
<dbReference type="CDD" id="cd08215">
    <property type="entry name" value="STKc_Nek"/>
    <property type="match status" value="1"/>
</dbReference>
<dbReference type="SUPFAM" id="SSF56112">
    <property type="entry name" value="Protein kinase-like (PK-like)"/>
    <property type="match status" value="1"/>
</dbReference>
<dbReference type="PANTHER" id="PTHR44899:SF3">
    <property type="entry name" value="SERINE_THREONINE-PROTEIN KINASE NEK1"/>
    <property type="match status" value="1"/>
</dbReference>
<evidence type="ECO:0000256" key="8">
    <source>
        <dbReference type="ARBA" id="ARBA00047899"/>
    </source>
</evidence>
<keyword evidence="7 10" id="KW-0067">ATP-binding</keyword>
<dbReference type="InterPro" id="IPR000719">
    <property type="entry name" value="Prot_kinase_dom"/>
</dbReference>
<reference evidence="12" key="1">
    <citation type="journal article" date="2023" name="G3 (Bethesda)">
        <title>A reference genome for the long-term kleptoplast-retaining sea slug Elysia crispata morphotype clarki.</title>
        <authorList>
            <person name="Eastman K.E."/>
            <person name="Pendleton A.L."/>
            <person name="Shaikh M.A."/>
            <person name="Suttiyut T."/>
            <person name="Ogas R."/>
            <person name="Tomko P."/>
            <person name="Gavelis G."/>
            <person name="Widhalm J.R."/>
            <person name="Wisecaver J.H."/>
        </authorList>
    </citation>
    <scope>NUCLEOTIDE SEQUENCE</scope>
    <source>
        <strain evidence="12">ECLA1</strain>
    </source>
</reference>
<gene>
    <name evidence="12" type="ORF">RRG08_044880</name>
</gene>
<dbReference type="AlphaFoldDB" id="A0AAE1CET2"/>
<sequence>MAPMYTKIFLLGSGSYGSAWVVQEKGSSVKKVMKEVKLLNLSEKDVKQAVLEVAALARCKHDNIIRYYEAFADKNTMILSILMDYASEGDLHKHIAERRGLYFPNEIVLRWFTQLLSALAYIHKRGILHRDIKPQNLFVDEKYVLKLGDFGICRILQFESDVAFTMIGTPFYLSPEICLQQPYNCKSDMWSAGCVLYELCCLHVPFTAANLPSLTAKITAGVYNPLPCHCDQRLCNAVQNLLVANPDRRLSAEELLQSSAFEEFSKIKGEDYLLPTPCTPKMKGEQKVTLNGRKRQASFPLDDGVDLEGPVKGRDWQRSEKQVSDCMANKGIDSTTYTVLRHPKLRHLSPASSPELSQLLDRQRSNSSLQFKVREARKVQSVDAPLAHRRKPKSVKAYPPRLNLQQAVTGMTSQGPKEELKENRPQHERIELDADCLQQMTEAIYQFHTTDSSLEKEKSISDIKNQLLTLLGSDKLALVLAAIREKTAFATLSDQLCLGPGVLQGVLWYLTLQHLSYL</sequence>
<evidence type="ECO:0000256" key="9">
    <source>
        <dbReference type="ARBA" id="ARBA00048679"/>
    </source>
</evidence>
<organism evidence="12 13">
    <name type="scientific">Elysia crispata</name>
    <name type="common">lettuce slug</name>
    <dbReference type="NCBI Taxonomy" id="231223"/>
    <lineage>
        <taxon>Eukaryota</taxon>
        <taxon>Metazoa</taxon>
        <taxon>Spiralia</taxon>
        <taxon>Lophotrochozoa</taxon>
        <taxon>Mollusca</taxon>
        <taxon>Gastropoda</taxon>
        <taxon>Heterobranchia</taxon>
        <taxon>Euthyneura</taxon>
        <taxon>Panpulmonata</taxon>
        <taxon>Sacoglossa</taxon>
        <taxon>Placobranchoidea</taxon>
        <taxon>Plakobranchidae</taxon>
        <taxon>Elysia</taxon>
    </lineage>
</organism>
<comment type="catalytic activity">
    <reaction evidence="9">
        <text>L-seryl-[protein] + ATP = O-phospho-L-seryl-[protein] + ADP + H(+)</text>
        <dbReference type="Rhea" id="RHEA:17989"/>
        <dbReference type="Rhea" id="RHEA-COMP:9863"/>
        <dbReference type="Rhea" id="RHEA-COMP:11604"/>
        <dbReference type="ChEBI" id="CHEBI:15378"/>
        <dbReference type="ChEBI" id="CHEBI:29999"/>
        <dbReference type="ChEBI" id="CHEBI:30616"/>
        <dbReference type="ChEBI" id="CHEBI:83421"/>
        <dbReference type="ChEBI" id="CHEBI:456216"/>
        <dbReference type="EC" id="2.7.11.1"/>
    </reaction>
</comment>
<dbReference type="Proteomes" id="UP001283361">
    <property type="component" value="Unassembled WGS sequence"/>
</dbReference>
<dbReference type="InterPro" id="IPR017441">
    <property type="entry name" value="Protein_kinase_ATP_BS"/>
</dbReference>
<keyword evidence="5 10" id="KW-0547">Nucleotide-binding</keyword>
<keyword evidence="3" id="KW-0723">Serine/threonine-protein kinase</keyword>
<protein>
    <recommendedName>
        <fullName evidence="2">non-specific serine/threonine protein kinase</fullName>
        <ecNumber evidence="2">2.7.11.1</ecNumber>
    </recommendedName>
</protein>
<evidence type="ECO:0000256" key="3">
    <source>
        <dbReference type="ARBA" id="ARBA00022527"/>
    </source>
</evidence>
<dbReference type="PROSITE" id="PS50011">
    <property type="entry name" value="PROTEIN_KINASE_DOM"/>
    <property type="match status" value="1"/>
</dbReference>
<dbReference type="InterPro" id="IPR011009">
    <property type="entry name" value="Kinase-like_dom_sf"/>
</dbReference>
<dbReference type="GO" id="GO:0005524">
    <property type="term" value="F:ATP binding"/>
    <property type="evidence" value="ECO:0007669"/>
    <property type="project" value="UniProtKB-UniRule"/>
</dbReference>
<evidence type="ECO:0000256" key="7">
    <source>
        <dbReference type="ARBA" id="ARBA00022840"/>
    </source>
</evidence>
<evidence type="ECO:0000259" key="11">
    <source>
        <dbReference type="PROSITE" id="PS50011"/>
    </source>
</evidence>
<evidence type="ECO:0000256" key="6">
    <source>
        <dbReference type="ARBA" id="ARBA00022777"/>
    </source>
</evidence>
<keyword evidence="4" id="KW-0808">Transferase</keyword>
<dbReference type="InterPro" id="IPR008271">
    <property type="entry name" value="Ser/Thr_kinase_AS"/>
</dbReference>
<keyword evidence="6" id="KW-0418">Kinase</keyword>
<dbReference type="PROSITE" id="PS00108">
    <property type="entry name" value="PROTEIN_KINASE_ST"/>
    <property type="match status" value="1"/>
</dbReference>
<dbReference type="Pfam" id="PF00069">
    <property type="entry name" value="Pkinase"/>
    <property type="match status" value="1"/>
</dbReference>
<evidence type="ECO:0000256" key="10">
    <source>
        <dbReference type="PROSITE-ProRule" id="PRU10141"/>
    </source>
</evidence>
<dbReference type="GO" id="GO:0004674">
    <property type="term" value="F:protein serine/threonine kinase activity"/>
    <property type="evidence" value="ECO:0007669"/>
    <property type="project" value="UniProtKB-KW"/>
</dbReference>
<evidence type="ECO:0000256" key="1">
    <source>
        <dbReference type="ARBA" id="ARBA00010886"/>
    </source>
</evidence>
<comment type="similarity">
    <text evidence="1">Belongs to the protein kinase superfamily. NEK Ser/Thr protein kinase family. NIMA subfamily.</text>
</comment>
<keyword evidence="13" id="KW-1185">Reference proteome</keyword>
<dbReference type="InterPro" id="IPR051131">
    <property type="entry name" value="NEK_Ser/Thr_kinase_NIMA"/>
</dbReference>
<comment type="catalytic activity">
    <reaction evidence="8">
        <text>L-threonyl-[protein] + ATP = O-phospho-L-threonyl-[protein] + ADP + H(+)</text>
        <dbReference type="Rhea" id="RHEA:46608"/>
        <dbReference type="Rhea" id="RHEA-COMP:11060"/>
        <dbReference type="Rhea" id="RHEA-COMP:11605"/>
        <dbReference type="ChEBI" id="CHEBI:15378"/>
        <dbReference type="ChEBI" id="CHEBI:30013"/>
        <dbReference type="ChEBI" id="CHEBI:30616"/>
        <dbReference type="ChEBI" id="CHEBI:61977"/>
        <dbReference type="ChEBI" id="CHEBI:456216"/>
        <dbReference type="EC" id="2.7.11.1"/>
    </reaction>
</comment>
<evidence type="ECO:0000256" key="2">
    <source>
        <dbReference type="ARBA" id="ARBA00012513"/>
    </source>
</evidence>
<evidence type="ECO:0000313" key="12">
    <source>
        <dbReference type="EMBL" id="KAK3691661.1"/>
    </source>
</evidence>
<comment type="caution">
    <text evidence="12">The sequence shown here is derived from an EMBL/GenBank/DDBJ whole genome shotgun (WGS) entry which is preliminary data.</text>
</comment>
<evidence type="ECO:0000256" key="5">
    <source>
        <dbReference type="ARBA" id="ARBA00022741"/>
    </source>
</evidence>